<comment type="caution">
    <text evidence="1">The sequence shown here is derived from an EMBL/GenBank/DDBJ whole genome shotgun (WGS) entry which is preliminary data.</text>
</comment>
<dbReference type="Proteomes" id="UP000562254">
    <property type="component" value="Unassembled WGS sequence"/>
</dbReference>
<evidence type="ECO:0000313" key="1">
    <source>
        <dbReference type="EMBL" id="MBB5688098.1"/>
    </source>
</evidence>
<keyword evidence="2" id="KW-1185">Reference proteome</keyword>
<dbReference type="EMBL" id="JACIJE010000001">
    <property type="protein sequence ID" value="MBB5688098.1"/>
    <property type="molecule type" value="Genomic_DNA"/>
</dbReference>
<organism evidence="1 2">
    <name type="scientific">Neoroseomonas alkaliterrae</name>
    <dbReference type="NCBI Taxonomy" id="1452450"/>
    <lineage>
        <taxon>Bacteria</taxon>
        <taxon>Pseudomonadati</taxon>
        <taxon>Pseudomonadota</taxon>
        <taxon>Alphaproteobacteria</taxon>
        <taxon>Acetobacterales</taxon>
        <taxon>Acetobacteraceae</taxon>
        <taxon>Neoroseomonas</taxon>
    </lineage>
</organism>
<proteinExistence type="predicted"/>
<sequence length="203" mass="21443">MADTMLFPGTVEWSGENPGISLKTDPAGPFTTLASFFRVVLSPHGRGHALVLMLSPQEEAPPAERANLCFTDNEPLARWLVGGYVSHFGAWRGLPGLKGLQYRGLDSVRSSGDAITSYTETVVAGQTTVALTWSGLGKPFCFALGPAASATGAHHMPTLFVGCTTASVTINGRARPGAPVPREIAGQRISTAMLAFSETWIRA</sequence>
<protein>
    <submittedName>
        <fullName evidence="1">Uncharacterized protein</fullName>
    </submittedName>
</protein>
<evidence type="ECO:0000313" key="2">
    <source>
        <dbReference type="Proteomes" id="UP000562254"/>
    </source>
</evidence>
<gene>
    <name evidence="1" type="ORF">FHS88_000208</name>
</gene>
<dbReference type="AlphaFoldDB" id="A0A840XI21"/>
<dbReference type="RefSeq" id="WP_184480426.1">
    <property type="nucleotide sequence ID" value="NZ_JAAEDJ010000007.1"/>
</dbReference>
<reference evidence="1 2" key="1">
    <citation type="submission" date="2020-08" db="EMBL/GenBank/DDBJ databases">
        <title>Genomic Encyclopedia of Type Strains, Phase IV (KMG-IV): sequencing the most valuable type-strain genomes for metagenomic binning, comparative biology and taxonomic classification.</title>
        <authorList>
            <person name="Goeker M."/>
        </authorList>
    </citation>
    <scope>NUCLEOTIDE SEQUENCE [LARGE SCALE GENOMIC DNA]</scope>
    <source>
        <strain evidence="1 2">DSM 25895</strain>
    </source>
</reference>
<accession>A0A840XI21</accession>
<name>A0A840XI21_9PROT</name>